<dbReference type="Pfam" id="PF00389">
    <property type="entry name" value="2-Hacid_dh"/>
    <property type="match status" value="1"/>
</dbReference>
<comment type="caution">
    <text evidence="5">The sequence shown here is derived from an EMBL/GenBank/DDBJ whole genome shotgun (WGS) entry which is preliminary data.</text>
</comment>
<protein>
    <recommendedName>
        <fullName evidence="7">Glyoxylate reductase/hydroxypyruvate reductase</fullName>
    </recommendedName>
</protein>
<dbReference type="PANTHER" id="PTHR10996">
    <property type="entry name" value="2-HYDROXYACID DEHYDROGENASE-RELATED"/>
    <property type="match status" value="1"/>
</dbReference>
<comment type="similarity">
    <text evidence="2">Belongs to the D-isomer specific 2-hydroxyacid dehydrogenase family.</text>
</comment>
<name>A0ABQ8SH66_PERAM</name>
<dbReference type="InterPro" id="IPR006139">
    <property type="entry name" value="D-isomer_2_OHA_DH_cat_dom"/>
</dbReference>
<dbReference type="Proteomes" id="UP001148838">
    <property type="component" value="Unassembled WGS sequence"/>
</dbReference>
<dbReference type="Pfam" id="PF02826">
    <property type="entry name" value="2-Hacid_dh_C"/>
    <property type="match status" value="1"/>
</dbReference>
<dbReference type="Gene3D" id="3.40.50.720">
    <property type="entry name" value="NAD(P)-binding Rossmann-like Domain"/>
    <property type="match status" value="2"/>
</dbReference>
<dbReference type="SUPFAM" id="SSF51735">
    <property type="entry name" value="NAD(P)-binding Rossmann-fold domains"/>
    <property type="match status" value="1"/>
</dbReference>
<feature type="domain" description="D-isomer specific 2-hydroxyacid dehydrogenase catalytic" evidence="3">
    <location>
        <begin position="10"/>
        <end position="344"/>
    </location>
</feature>
<dbReference type="PANTHER" id="PTHR10996:SF277">
    <property type="entry name" value="GLYOXYLATE REDUCTASE_HYDROXYPYRUVATE REDUCTASE"/>
    <property type="match status" value="1"/>
</dbReference>
<dbReference type="InterPro" id="IPR006140">
    <property type="entry name" value="D-isomer_DH_NAD-bd"/>
</dbReference>
<keyword evidence="6" id="KW-1185">Reference proteome</keyword>
<dbReference type="CDD" id="cd05301">
    <property type="entry name" value="GDH"/>
    <property type="match status" value="1"/>
</dbReference>
<reference evidence="5 6" key="1">
    <citation type="journal article" date="2022" name="Allergy">
        <title>Genome assembly and annotation of Periplaneta americana reveal a comprehensive cockroach allergen profile.</title>
        <authorList>
            <person name="Wang L."/>
            <person name="Xiong Q."/>
            <person name="Saelim N."/>
            <person name="Wang L."/>
            <person name="Nong W."/>
            <person name="Wan A.T."/>
            <person name="Shi M."/>
            <person name="Liu X."/>
            <person name="Cao Q."/>
            <person name="Hui J.H.L."/>
            <person name="Sookrung N."/>
            <person name="Leung T.F."/>
            <person name="Tungtrongchitr A."/>
            <person name="Tsui S.K.W."/>
        </authorList>
    </citation>
    <scope>NUCLEOTIDE SEQUENCE [LARGE SCALE GENOMIC DNA]</scope>
    <source>
        <strain evidence="5">PWHHKU_190912</strain>
    </source>
</reference>
<dbReference type="PROSITE" id="PS00671">
    <property type="entry name" value="D_2_HYDROXYACID_DH_3"/>
    <property type="match status" value="1"/>
</dbReference>
<dbReference type="SUPFAM" id="SSF52283">
    <property type="entry name" value="Formate/glycerate dehydrogenase catalytic domain-like"/>
    <property type="match status" value="1"/>
</dbReference>
<evidence type="ECO:0000256" key="1">
    <source>
        <dbReference type="ARBA" id="ARBA00023002"/>
    </source>
</evidence>
<proteinExistence type="inferred from homology"/>
<gene>
    <name evidence="5" type="ORF">ANN_15587</name>
</gene>
<evidence type="ECO:0000259" key="4">
    <source>
        <dbReference type="Pfam" id="PF02826"/>
    </source>
</evidence>
<evidence type="ECO:0000313" key="5">
    <source>
        <dbReference type="EMBL" id="KAJ4433328.1"/>
    </source>
</evidence>
<feature type="domain" description="D-isomer specific 2-hydroxyacid dehydrogenase NAD-binding" evidence="4">
    <location>
        <begin position="96"/>
        <end position="267"/>
    </location>
</feature>
<sequence length="345" mass="38121">MHCLHCYRYDVTAWTEERPIPRDVLLRQIKGKNALFCMLTDKIDKEVLDTAGKDLRVIATMSVGYDHIDVKETKSRGIRIGFTPEVLTDAVAELTIGLILATARRMFEAHDQIVEGKWSAWAPTWMCGVELKRSTVGIVGFGRIGQAVAQRLQGFGVERILYTSRSEKREAKGLGATLSSLENLVEVSDFIIVTCALMPETTGLFSDALFDKMKPTAIFINTSRGAVVDQLALQRALEKGKILAAGIDVMTPEPIPPTHPLLKLKNCGKYILLYIYIYILYTHHGHITCIGSLDISGLTRLSLFVAVSLPHIGSATTWARSQMSVMTARNIIAALDSQVMPAEVM</sequence>
<evidence type="ECO:0000259" key="3">
    <source>
        <dbReference type="Pfam" id="PF00389"/>
    </source>
</evidence>
<dbReference type="InterPro" id="IPR029753">
    <property type="entry name" value="D-isomer_DH_CS"/>
</dbReference>
<evidence type="ECO:0000313" key="6">
    <source>
        <dbReference type="Proteomes" id="UP001148838"/>
    </source>
</evidence>
<dbReference type="InterPro" id="IPR036291">
    <property type="entry name" value="NAD(P)-bd_dom_sf"/>
</dbReference>
<organism evidence="5 6">
    <name type="scientific">Periplaneta americana</name>
    <name type="common">American cockroach</name>
    <name type="synonym">Blatta americana</name>
    <dbReference type="NCBI Taxonomy" id="6978"/>
    <lineage>
        <taxon>Eukaryota</taxon>
        <taxon>Metazoa</taxon>
        <taxon>Ecdysozoa</taxon>
        <taxon>Arthropoda</taxon>
        <taxon>Hexapoda</taxon>
        <taxon>Insecta</taxon>
        <taxon>Pterygota</taxon>
        <taxon>Neoptera</taxon>
        <taxon>Polyneoptera</taxon>
        <taxon>Dictyoptera</taxon>
        <taxon>Blattodea</taxon>
        <taxon>Blattoidea</taxon>
        <taxon>Blattidae</taxon>
        <taxon>Blattinae</taxon>
        <taxon>Periplaneta</taxon>
    </lineage>
</organism>
<keyword evidence="1 2" id="KW-0560">Oxidoreductase</keyword>
<evidence type="ECO:0000256" key="2">
    <source>
        <dbReference type="RuleBase" id="RU003719"/>
    </source>
</evidence>
<accession>A0ABQ8SH66</accession>
<dbReference type="InterPro" id="IPR050223">
    <property type="entry name" value="D-isomer_2-hydroxyacid_DH"/>
</dbReference>
<evidence type="ECO:0008006" key="7">
    <source>
        <dbReference type="Google" id="ProtNLM"/>
    </source>
</evidence>
<dbReference type="EMBL" id="JAJSOF020000027">
    <property type="protein sequence ID" value="KAJ4433328.1"/>
    <property type="molecule type" value="Genomic_DNA"/>
</dbReference>